<sequence length="74" mass="8069">MATINLSDLNAAHLGKLTTVTHPDGTSITGRITQINHEDERIANSRPKTEITLYAAGHEIDVDSRGRTTIEITD</sequence>
<evidence type="ECO:0000313" key="2">
    <source>
        <dbReference type="Proteomes" id="UP000774283"/>
    </source>
</evidence>
<dbReference type="Proteomes" id="UP000774283">
    <property type="component" value="Unassembled WGS sequence"/>
</dbReference>
<dbReference type="EMBL" id="JAAXOW010000002">
    <property type="protein sequence ID" value="NKX93128.1"/>
    <property type="molecule type" value="Genomic_DNA"/>
</dbReference>
<evidence type="ECO:0000313" key="1">
    <source>
        <dbReference type="EMBL" id="NKX93128.1"/>
    </source>
</evidence>
<accession>A0A9X5FJ97</accession>
<protein>
    <recommendedName>
        <fullName evidence="3">DUF5666 domain-containing protein</fullName>
    </recommendedName>
</protein>
<proteinExistence type="predicted"/>
<reference evidence="1 2" key="1">
    <citation type="submission" date="2020-04" db="EMBL/GenBank/DDBJ databases">
        <title>MicrobeNet Type strains.</title>
        <authorList>
            <person name="Nicholson A.C."/>
        </authorList>
    </citation>
    <scope>NUCLEOTIDE SEQUENCE [LARGE SCALE GENOMIC DNA]</scope>
    <source>
        <strain evidence="1 2">ATCC BAA-789</strain>
    </source>
</reference>
<name>A0A9X5FJ97_9MICO</name>
<gene>
    <name evidence="1" type="ORF">HF995_07560</name>
</gene>
<dbReference type="AlphaFoldDB" id="A0A9X5FJ97"/>
<dbReference type="RefSeq" id="WP_168447205.1">
    <property type="nucleotide sequence ID" value="NZ_JAAXOW010000002.1"/>
</dbReference>
<evidence type="ECO:0008006" key="3">
    <source>
        <dbReference type="Google" id="ProtNLM"/>
    </source>
</evidence>
<keyword evidence="2" id="KW-1185">Reference proteome</keyword>
<comment type="caution">
    <text evidence="1">The sequence shown here is derived from an EMBL/GenBank/DDBJ whole genome shotgun (WGS) entry which is preliminary data.</text>
</comment>
<organism evidence="1 2">
    <name type="scientific">Sanguibacter hominis ATCC BAA-789</name>
    <dbReference type="NCBI Taxonomy" id="1312740"/>
    <lineage>
        <taxon>Bacteria</taxon>
        <taxon>Bacillati</taxon>
        <taxon>Actinomycetota</taxon>
        <taxon>Actinomycetes</taxon>
        <taxon>Micrococcales</taxon>
        <taxon>Sanguibacteraceae</taxon>
        <taxon>Sanguibacter</taxon>
    </lineage>
</organism>